<keyword evidence="3" id="KW-0326">Glycosidase</keyword>
<dbReference type="Pfam" id="PF02838">
    <property type="entry name" value="Glyco_hydro_20b"/>
    <property type="match status" value="1"/>
</dbReference>
<dbReference type="RefSeq" id="WP_263412869.1">
    <property type="nucleotide sequence ID" value="NZ_BAABBH010000001.1"/>
</dbReference>
<dbReference type="SUPFAM" id="SSF55545">
    <property type="entry name" value="beta-N-acetylhexosaminidase-like domain"/>
    <property type="match status" value="1"/>
</dbReference>
<feature type="domain" description="Glycoside hydrolase family 20 catalytic" evidence="5">
    <location>
        <begin position="165"/>
        <end position="475"/>
    </location>
</feature>
<feature type="chain" id="PRO_5045695978" evidence="4">
    <location>
        <begin position="27"/>
        <end position="681"/>
    </location>
</feature>
<evidence type="ECO:0000313" key="8">
    <source>
        <dbReference type="Proteomes" id="UP001634747"/>
    </source>
</evidence>
<keyword evidence="4" id="KW-0732">Signal</keyword>
<evidence type="ECO:0000313" key="7">
    <source>
        <dbReference type="EMBL" id="MFN2975610.1"/>
    </source>
</evidence>
<dbReference type="InterPro" id="IPR015882">
    <property type="entry name" value="HEX_bac_N"/>
</dbReference>
<dbReference type="InterPro" id="IPR025705">
    <property type="entry name" value="Beta_hexosaminidase_sua/sub"/>
</dbReference>
<comment type="similarity">
    <text evidence="1">Belongs to the glycosyl hydrolase 20 family.</text>
</comment>
<dbReference type="PRINTS" id="PR00738">
    <property type="entry name" value="GLHYDRLASE20"/>
</dbReference>
<keyword evidence="2" id="KW-0378">Hydrolase</keyword>
<evidence type="ECO:0000256" key="4">
    <source>
        <dbReference type="SAM" id="SignalP"/>
    </source>
</evidence>
<comment type="caution">
    <text evidence="7">The sequence shown here is derived from an EMBL/GenBank/DDBJ whole genome shotgun (WGS) entry which is preliminary data.</text>
</comment>
<protein>
    <submittedName>
        <fullName evidence="7">Beta-N-acetylhexosaminidase</fullName>
    </submittedName>
</protein>
<dbReference type="Gene3D" id="3.20.20.80">
    <property type="entry name" value="Glycosidases"/>
    <property type="match status" value="1"/>
</dbReference>
<dbReference type="PANTHER" id="PTHR22600:SF21">
    <property type="entry name" value="BETA-HEXOSAMINIDASE A"/>
    <property type="match status" value="1"/>
</dbReference>
<evidence type="ECO:0000259" key="6">
    <source>
        <dbReference type="Pfam" id="PF02838"/>
    </source>
</evidence>
<sequence>MPLFLPRCLAASAVLLCAVAPTFAQNAPRDVLMPKPASVQFAADGLRVQPGLTVVLSRSQSPRLQAATLRFLKRMEDKTGTELPRSISTGSSGTIVLEVASDGEAVQGPEENESYSLEVTTTGVHLKAATTVGALHGMETIYQLTQPAGNGYVIQAATVQDSPRFPWRGLMIDCSRHFEPLDLLKRNIDAMAAVKLNVFHWHLVDDQGFRIESKVFPKLTQLGSDGKFYTQAEARELVEYARARGIRVVPEIEMPGHSAAWLVAYPELNSGTKPDGIRQEFGISDTALDPTRDETYQFIGRLLAEITTIFPDPYLHIGGDETPAPDWKKNPRILEFKKAHNLKDNEALQAYFNTRVLAILTKLNRKMLGWDEILNPDLPKSIVIQSWRGEASLSAGAQQGYQGVLSAPYYLDAMKTAGVHYLADPVPAETKLTTDQQKLILGGEVCMWAEQLNERTVESRVWPRTAAMAERFWSAQNVRDVDDMYRRLLPTSLELETFGLRHLSSEDAGLRSIAGTERIGALRSFAQAFEPVPFGNRYQEQHTSQLTPLTNFVDAVVPDPPVKHRLELATRALTGSAGTPAASTAATELTEYYQTVGASVPDVQAMIANAPRLQPMAQRAQQLTALSQIGVQAVHYLTAHQPAPPSWKADSLAQLEAAKKPSAIVRFVFQDSLTQLVQAVQ</sequence>
<gene>
    <name evidence="7" type="ORF">ACK2TP_07530</name>
</gene>
<dbReference type="EMBL" id="JBJYXY010000001">
    <property type="protein sequence ID" value="MFN2975610.1"/>
    <property type="molecule type" value="Genomic_DNA"/>
</dbReference>
<accession>A0ABW9KKY4</accession>
<dbReference type="InterPro" id="IPR017853">
    <property type="entry name" value="GH"/>
</dbReference>
<dbReference type="Pfam" id="PF00728">
    <property type="entry name" value="Glyco_hydro_20"/>
    <property type="match status" value="1"/>
</dbReference>
<proteinExistence type="inferred from homology"/>
<keyword evidence="8" id="KW-1185">Reference proteome</keyword>
<organism evidence="7 8">
    <name type="scientific">Terriglobus aquaticus</name>
    <dbReference type="NCBI Taxonomy" id="940139"/>
    <lineage>
        <taxon>Bacteria</taxon>
        <taxon>Pseudomonadati</taxon>
        <taxon>Acidobacteriota</taxon>
        <taxon>Terriglobia</taxon>
        <taxon>Terriglobales</taxon>
        <taxon>Acidobacteriaceae</taxon>
        <taxon>Terriglobus</taxon>
    </lineage>
</organism>
<dbReference type="SUPFAM" id="SSF51445">
    <property type="entry name" value="(Trans)glycosidases"/>
    <property type="match status" value="1"/>
</dbReference>
<dbReference type="Proteomes" id="UP001634747">
    <property type="component" value="Unassembled WGS sequence"/>
</dbReference>
<dbReference type="InterPro" id="IPR015883">
    <property type="entry name" value="Glyco_hydro_20_cat"/>
</dbReference>
<name>A0ABW9KKY4_9BACT</name>
<dbReference type="Gene3D" id="3.30.379.10">
    <property type="entry name" value="Chitobiase/beta-hexosaminidase domain 2-like"/>
    <property type="match status" value="1"/>
</dbReference>
<feature type="domain" description="Beta-hexosaminidase bacterial type N-terminal" evidence="6">
    <location>
        <begin position="32"/>
        <end position="161"/>
    </location>
</feature>
<evidence type="ECO:0000256" key="3">
    <source>
        <dbReference type="ARBA" id="ARBA00023295"/>
    </source>
</evidence>
<evidence type="ECO:0000256" key="1">
    <source>
        <dbReference type="ARBA" id="ARBA00006285"/>
    </source>
</evidence>
<feature type="signal peptide" evidence="4">
    <location>
        <begin position="1"/>
        <end position="26"/>
    </location>
</feature>
<reference evidence="7 8" key="1">
    <citation type="submission" date="2024-12" db="EMBL/GenBank/DDBJ databases">
        <authorList>
            <person name="Lee Y."/>
        </authorList>
    </citation>
    <scope>NUCLEOTIDE SEQUENCE [LARGE SCALE GENOMIC DNA]</scope>
    <source>
        <strain evidence="7 8">03SUJ4</strain>
    </source>
</reference>
<dbReference type="InterPro" id="IPR029018">
    <property type="entry name" value="Hex-like_dom2"/>
</dbReference>
<dbReference type="PANTHER" id="PTHR22600">
    <property type="entry name" value="BETA-HEXOSAMINIDASE"/>
    <property type="match status" value="1"/>
</dbReference>
<evidence type="ECO:0000256" key="2">
    <source>
        <dbReference type="ARBA" id="ARBA00022801"/>
    </source>
</evidence>
<evidence type="ECO:0000259" key="5">
    <source>
        <dbReference type="Pfam" id="PF00728"/>
    </source>
</evidence>